<dbReference type="EMBL" id="MHPE01000054">
    <property type="protein sequence ID" value="OGZ75244.1"/>
    <property type="molecule type" value="Genomic_DNA"/>
</dbReference>
<dbReference type="SUPFAM" id="SSF52540">
    <property type="entry name" value="P-loop containing nucleoside triphosphate hydrolases"/>
    <property type="match status" value="1"/>
</dbReference>
<dbReference type="InterPro" id="IPR027417">
    <property type="entry name" value="P-loop_NTPase"/>
</dbReference>
<sequence length="445" mass="50549">MPETGVNLIGKVAFRGEEKEVYFATKDDRRRHFYIIGQTGTGKSTLLKEMIRQDIENGEGVAVIDPHGDLIDDTLSYIPKERVDDVVLFEPFDMERPSGLNMLEYDTPEQKDFAVQEMIAIFYKLFPPEIIGPMFEHYMRNAMLALMADQNNPGTLVEIPKMFTDPAFLQEKLKNVTDPIVRNFWLKEWAATTGNTRSDMLGYVVSKVGRFIENEMMRNIIGQSRSGFDLAKIMDEKKIFLANLSKGLTGEVNSSLLGLILVSKMQMAAMRRARIAEDQRKDFYLYVDEFQNFTTDSVATILSEARKYKLNLIMAHQYIPQLTDQIKNAVLGNVGTIGAFRIGAEDAEFLEKQFEPGFSRFDLVNLDNFNLIIKMMLNNKTSTPFKMEIMPKKKGKPEIVDAIKKISKLKYGKPKVTVEHGITQRSFVETSSVAPLPPVPPTPLK</sequence>
<protein>
    <recommendedName>
        <fullName evidence="1">Helicase HerA central domain-containing protein</fullName>
    </recommendedName>
</protein>
<evidence type="ECO:0000259" key="1">
    <source>
        <dbReference type="Pfam" id="PF01935"/>
    </source>
</evidence>
<organism evidence="2 3">
    <name type="scientific">Candidatus Staskawiczbacteria bacterium RIFCSPLOWO2_12_FULL_37_15</name>
    <dbReference type="NCBI Taxonomy" id="1802218"/>
    <lineage>
        <taxon>Bacteria</taxon>
        <taxon>Candidatus Staskawicziibacteriota</taxon>
    </lineage>
</organism>
<dbReference type="PANTHER" id="PTHR30121:SF6">
    <property type="entry name" value="SLR6007 PROTEIN"/>
    <property type="match status" value="1"/>
</dbReference>
<evidence type="ECO:0000313" key="3">
    <source>
        <dbReference type="Proteomes" id="UP000178632"/>
    </source>
</evidence>
<feature type="domain" description="Helicase HerA central" evidence="1">
    <location>
        <begin position="9"/>
        <end position="91"/>
    </location>
</feature>
<dbReference type="Pfam" id="PF01935">
    <property type="entry name" value="DUF87"/>
    <property type="match status" value="1"/>
</dbReference>
<dbReference type="PANTHER" id="PTHR30121">
    <property type="entry name" value="UNCHARACTERIZED PROTEIN YJGR-RELATED"/>
    <property type="match status" value="1"/>
</dbReference>
<dbReference type="InterPro" id="IPR002789">
    <property type="entry name" value="HerA_central"/>
</dbReference>
<dbReference type="Gene3D" id="3.40.50.300">
    <property type="entry name" value="P-loop containing nucleotide triphosphate hydrolases"/>
    <property type="match status" value="2"/>
</dbReference>
<evidence type="ECO:0000313" key="2">
    <source>
        <dbReference type="EMBL" id="OGZ75244.1"/>
    </source>
</evidence>
<reference evidence="2 3" key="1">
    <citation type="journal article" date="2016" name="Nat. Commun.">
        <title>Thousands of microbial genomes shed light on interconnected biogeochemical processes in an aquifer system.</title>
        <authorList>
            <person name="Anantharaman K."/>
            <person name="Brown C.T."/>
            <person name="Hug L.A."/>
            <person name="Sharon I."/>
            <person name="Castelle C.J."/>
            <person name="Probst A.J."/>
            <person name="Thomas B.C."/>
            <person name="Singh A."/>
            <person name="Wilkins M.J."/>
            <person name="Karaoz U."/>
            <person name="Brodie E.L."/>
            <person name="Williams K.H."/>
            <person name="Hubbard S.S."/>
            <person name="Banfield J.F."/>
        </authorList>
    </citation>
    <scope>NUCLEOTIDE SEQUENCE [LARGE SCALE GENOMIC DNA]</scope>
</reference>
<dbReference type="AlphaFoldDB" id="A0A1G2IK74"/>
<accession>A0A1G2IK74</accession>
<dbReference type="Proteomes" id="UP000178632">
    <property type="component" value="Unassembled WGS sequence"/>
</dbReference>
<gene>
    <name evidence="2" type="ORF">A3G45_01600</name>
</gene>
<proteinExistence type="predicted"/>
<dbReference type="InterPro" id="IPR051162">
    <property type="entry name" value="T4SS_component"/>
</dbReference>
<name>A0A1G2IK74_9BACT</name>
<comment type="caution">
    <text evidence="2">The sequence shown here is derived from an EMBL/GenBank/DDBJ whole genome shotgun (WGS) entry which is preliminary data.</text>
</comment>